<proteinExistence type="predicted"/>
<organism evidence="2 3">
    <name type="scientific">Paracerasibacillus soli</name>
    <dbReference type="NCBI Taxonomy" id="480284"/>
    <lineage>
        <taxon>Bacteria</taxon>
        <taxon>Bacillati</taxon>
        <taxon>Bacillota</taxon>
        <taxon>Bacilli</taxon>
        <taxon>Bacillales</taxon>
        <taxon>Bacillaceae</taxon>
        <taxon>Paracerasibacillus</taxon>
    </lineage>
</organism>
<gene>
    <name evidence="2" type="ORF">RWD45_16175</name>
</gene>
<reference evidence="2 3" key="1">
    <citation type="submission" date="2023-10" db="EMBL/GenBank/DDBJ databases">
        <title>Virgibacillus soli CC-YMP-6 genome.</title>
        <authorList>
            <person name="Miliotis G."/>
            <person name="Sengupta P."/>
            <person name="Hameed A."/>
            <person name="Chuvochina M."/>
            <person name="Mcdonagh F."/>
            <person name="Simpson A.C."/>
            <person name="Singh N.K."/>
            <person name="Rekha P.D."/>
            <person name="Raman K."/>
            <person name="Hugenholtz P."/>
            <person name="Venkateswaran K."/>
        </authorList>
    </citation>
    <scope>NUCLEOTIDE SEQUENCE [LARGE SCALE GENOMIC DNA]</scope>
    <source>
        <strain evidence="2 3">CC-YMP-6</strain>
    </source>
</reference>
<keyword evidence="1" id="KW-0812">Transmembrane</keyword>
<keyword evidence="1" id="KW-0472">Membrane</keyword>
<comment type="caution">
    <text evidence="2">The sequence shown here is derived from an EMBL/GenBank/DDBJ whole genome shotgun (WGS) entry which is preliminary data.</text>
</comment>
<sequence length="185" mass="21230">MKVAFTKITWGLIIILIDIHIFVDILPNPIGYYLIYQGVVNLTNQIDGEKKASYLAAILTFISIPSVFIPQNQGDLFLETFSLWSMYPLLLGLLKLVLVFYIFQLMLDISRLAEVSNIHQLTTRLCNSYVILSLLFYIIETFSINFVGNGFNTIKVIVTIVMLIWEIRLLILVNHYKKVKPISLV</sequence>
<name>A0ABU5CTZ4_9BACI</name>
<keyword evidence="1" id="KW-1133">Transmembrane helix</keyword>
<accession>A0ABU5CTZ4</accession>
<evidence type="ECO:0000256" key="1">
    <source>
        <dbReference type="SAM" id="Phobius"/>
    </source>
</evidence>
<evidence type="ECO:0000313" key="3">
    <source>
        <dbReference type="Proteomes" id="UP001275315"/>
    </source>
</evidence>
<protein>
    <submittedName>
        <fullName evidence="2">Uncharacterized protein</fullName>
    </submittedName>
</protein>
<dbReference type="RefSeq" id="WP_320380684.1">
    <property type="nucleotide sequence ID" value="NZ_JAWDIQ010000003.1"/>
</dbReference>
<feature type="transmembrane region" description="Helical" evidence="1">
    <location>
        <begin position="12"/>
        <end position="36"/>
    </location>
</feature>
<evidence type="ECO:0000313" key="2">
    <source>
        <dbReference type="EMBL" id="MDY0409828.1"/>
    </source>
</evidence>
<dbReference type="Proteomes" id="UP001275315">
    <property type="component" value="Unassembled WGS sequence"/>
</dbReference>
<keyword evidence="3" id="KW-1185">Reference proteome</keyword>
<feature type="transmembrane region" description="Helical" evidence="1">
    <location>
        <begin position="52"/>
        <end position="69"/>
    </location>
</feature>
<dbReference type="EMBL" id="JAWDIQ010000003">
    <property type="protein sequence ID" value="MDY0409828.1"/>
    <property type="molecule type" value="Genomic_DNA"/>
</dbReference>
<feature type="transmembrane region" description="Helical" evidence="1">
    <location>
        <begin position="154"/>
        <end position="173"/>
    </location>
</feature>
<feature type="transmembrane region" description="Helical" evidence="1">
    <location>
        <begin position="89"/>
        <end position="107"/>
    </location>
</feature>
<feature type="transmembrane region" description="Helical" evidence="1">
    <location>
        <begin position="128"/>
        <end position="148"/>
    </location>
</feature>